<dbReference type="AlphaFoldDB" id="S2KIN3"/>
<keyword evidence="2" id="KW-1185">Reference proteome</keyword>
<protein>
    <submittedName>
        <fullName evidence="1">Uncharacterized protein</fullName>
    </submittedName>
</protein>
<sequence length="29" mass="3577">MEREFMMMYWNAEMFAVAQSTFVMPDVQR</sequence>
<evidence type="ECO:0000313" key="1">
    <source>
        <dbReference type="EMBL" id="EPC01987.1"/>
    </source>
</evidence>
<dbReference type="Proteomes" id="UP000014463">
    <property type="component" value="Unassembled WGS sequence"/>
</dbReference>
<accession>S2KIN3</accession>
<comment type="caution">
    <text evidence="1">The sequence shown here is derived from an EMBL/GenBank/DDBJ whole genome shotgun (WGS) entry which is preliminary data.</text>
</comment>
<evidence type="ECO:0000313" key="2">
    <source>
        <dbReference type="Proteomes" id="UP000014463"/>
    </source>
</evidence>
<gene>
    <name evidence="1" type="ORF">L861_20255</name>
</gene>
<dbReference type="PATRIC" id="fig|1121939.11.peg.2644"/>
<organism evidence="1 2">
    <name type="scientific">Litchfieldella anticariensis (strain DSM 16096 / CECT 5854 / CIP 108499 / LMG 22089 / FP35)</name>
    <name type="common">Halomonas anticariensis</name>
    <dbReference type="NCBI Taxonomy" id="1121939"/>
    <lineage>
        <taxon>Bacteria</taxon>
        <taxon>Pseudomonadati</taxon>
        <taxon>Pseudomonadota</taxon>
        <taxon>Gammaproteobacteria</taxon>
        <taxon>Oceanospirillales</taxon>
        <taxon>Halomonadaceae</taxon>
        <taxon>Litchfieldella</taxon>
    </lineage>
</organism>
<reference evidence="1 2" key="1">
    <citation type="journal article" date="2013" name="Genome Announc.">
        <title>Draft genome sequence of the moderately halophilic gammaproteobacterium Halomonas anticariensis FP35.</title>
        <authorList>
            <person name="Tahrioui A."/>
            <person name="Quesada E."/>
            <person name="Llamas I."/>
        </authorList>
    </citation>
    <scope>NUCLEOTIDE SEQUENCE [LARGE SCALE GENOMIC DNA]</scope>
    <source>
        <strain evidence="2">DSM 16096 / CECT 5854 / LMG 22089 / FP35</strain>
    </source>
</reference>
<name>S2KIN3_LITA3</name>
<proteinExistence type="predicted"/>
<dbReference type="EMBL" id="ASTJ01000029">
    <property type="protein sequence ID" value="EPC01987.1"/>
    <property type="molecule type" value="Genomic_DNA"/>
</dbReference>